<keyword evidence="3" id="KW-1185">Reference proteome</keyword>
<proteinExistence type="predicted"/>
<reference evidence="3" key="1">
    <citation type="submission" date="2019-07" db="EMBL/GenBank/DDBJ databases">
        <title>De Novo Assembly of kiwifruit Actinidia rufa.</title>
        <authorList>
            <person name="Sugita-Konishi S."/>
            <person name="Sato K."/>
            <person name="Mori E."/>
            <person name="Abe Y."/>
            <person name="Kisaki G."/>
            <person name="Hamano K."/>
            <person name="Suezawa K."/>
            <person name="Otani M."/>
            <person name="Fukuda T."/>
            <person name="Manabe T."/>
            <person name="Gomi K."/>
            <person name="Tabuchi M."/>
            <person name="Akimitsu K."/>
            <person name="Kataoka I."/>
        </authorList>
    </citation>
    <scope>NUCLEOTIDE SEQUENCE [LARGE SCALE GENOMIC DNA]</scope>
    <source>
        <strain evidence="3">cv. Fuchu</strain>
    </source>
</reference>
<feature type="region of interest" description="Disordered" evidence="1">
    <location>
        <begin position="61"/>
        <end position="92"/>
    </location>
</feature>
<evidence type="ECO:0000313" key="3">
    <source>
        <dbReference type="Proteomes" id="UP000585474"/>
    </source>
</evidence>
<gene>
    <name evidence="2" type="ORF">Acr_00g0061050</name>
</gene>
<feature type="compositionally biased region" description="Basic and acidic residues" evidence="1">
    <location>
        <begin position="1"/>
        <end position="10"/>
    </location>
</feature>
<comment type="caution">
    <text evidence="2">The sequence shown here is derived from an EMBL/GenBank/DDBJ whole genome shotgun (WGS) entry which is preliminary data.</text>
</comment>
<protein>
    <submittedName>
        <fullName evidence="2">Uncharacterized protein</fullName>
    </submittedName>
</protein>
<feature type="region of interest" description="Disordered" evidence="1">
    <location>
        <begin position="1"/>
        <end position="23"/>
    </location>
</feature>
<evidence type="ECO:0000256" key="1">
    <source>
        <dbReference type="SAM" id="MobiDB-lite"/>
    </source>
</evidence>
<name>A0A7J0DQF9_9ERIC</name>
<dbReference type="Proteomes" id="UP000585474">
    <property type="component" value="Unassembled WGS sequence"/>
</dbReference>
<accession>A0A7J0DQF9</accession>
<evidence type="ECO:0000313" key="2">
    <source>
        <dbReference type="EMBL" id="GFS39078.1"/>
    </source>
</evidence>
<dbReference type="EMBL" id="BJWL01000322">
    <property type="protein sequence ID" value="GFS39078.1"/>
    <property type="molecule type" value="Genomic_DNA"/>
</dbReference>
<dbReference type="AlphaFoldDB" id="A0A7J0DQF9"/>
<sequence length="92" mass="9828">MKKMKFEPKKSPAIPTPVGSRSNAKAYGKKLISRNSNALLEAVPTLSRSNAPLGKFQCPIGSRSNTPLEGVPTLEPNLRTPCLAPNQGNQGE</sequence>
<organism evidence="2 3">
    <name type="scientific">Actinidia rufa</name>
    <dbReference type="NCBI Taxonomy" id="165716"/>
    <lineage>
        <taxon>Eukaryota</taxon>
        <taxon>Viridiplantae</taxon>
        <taxon>Streptophyta</taxon>
        <taxon>Embryophyta</taxon>
        <taxon>Tracheophyta</taxon>
        <taxon>Spermatophyta</taxon>
        <taxon>Magnoliopsida</taxon>
        <taxon>eudicotyledons</taxon>
        <taxon>Gunneridae</taxon>
        <taxon>Pentapetalae</taxon>
        <taxon>asterids</taxon>
        <taxon>Ericales</taxon>
        <taxon>Actinidiaceae</taxon>
        <taxon>Actinidia</taxon>
    </lineage>
</organism>